<keyword evidence="3" id="KW-1185">Reference proteome</keyword>
<protein>
    <recommendedName>
        <fullName evidence="4">Transducin/WD40 repeat-like superfamily protein</fullName>
    </recommendedName>
</protein>
<dbReference type="STRING" id="106549.A0A540LEN8"/>
<evidence type="ECO:0008006" key="4">
    <source>
        <dbReference type="Google" id="ProtNLM"/>
    </source>
</evidence>
<dbReference type="Proteomes" id="UP000315295">
    <property type="component" value="Unassembled WGS sequence"/>
</dbReference>
<dbReference type="InterPro" id="IPR057221">
    <property type="entry name" value="DUF7899"/>
</dbReference>
<dbReference type="AlphaFoldDB" id="A0A540LEN8"/>
<organism evidence="2 3">
    <name type="scientific">Malus baccata</name>
    <name type="common">Siberian crab apple</name>
    <name type="synonym">Pyrus baccata</name>
    <dbReference type="NCBI Taxonomy" id="106549"/>
    <lineage>
        <taxon>Eukaryota</taxon>
        <taxon>Viridiplantae</taxon>
        <taxon>Streptophyta</taxon>
        <taxon>Embryophyta</taxon>
        <taxon>Tracheophyta</taxon>
        <taxon>Spermatophyta</taxon>
        <taxon>Magnoliopsida</taxon>
        <taxon>eudicotyledons</taxon>
        <taxon>Gunneridae</taxon>
        <taxon>Pentapetalae</taxon>
        <taxon>rosids</taxon>
        <taxon>fabids</taxon>
        <taxon>Rosales</taxon>
        <taxon>Rosaceae</taxon>
        <taxon>Amygdaloideae</taxon>
        <taxon>Maleae</taxon>
        <taxon>Malus</taxon>
    </lineage>
</organism>
<dbReference type="InterPro" id="IPR015943">
    <property type="entry name" value="WD40/YVTN_repeat-like_dom_sf"/>
</dbReference>
<dbReference type="SUPFAM" id="SSF69322">
    <property type="entry name" value="Tricorn protease domain 2"/>
    <property type="match status" value="1"/>
</dbReference>
<dbReference type="PANTHER" id="PTHR31789:SF10">
    <property type="entry name" value="TRANSDUCIN_WD40 REPEAT-LIKE SUPERFAMILY PROTEIN"/>
    <property type="match status" value="1"/>
</dbReference>
<feature type="region of interest" description="Disordered" evidence="1">
    <location>
        <begin position="416"/>
        <end position="436"/>
    </location>
</feature>
<dbReference type="Gene3D" id="2.130.10.10">
    <property type="entry name" value="YVTN repeat-like/Quinoprotein amine dehydrogenase"/>
    <property type="match status" value="1"/>
</dbReference>
<evidence type="ECO:0000313" key="2">
    <source>
        <dbReference type="EMBL" id="TQD84914.1"/>
    </source>
</evidence>
<name>A0A540LEN8_MALBA</name>
<comment type="caution">
    <text evidence="2">The sequence shown here is derived from an EMBL/GenBank/DDBJ whole genome shotgun (WGS) entry which is preliminary data.</text>
</comment>
<dbReference type="EMBL" id="VIEB01000615">
    <property type="protein sequence ID" value="TQD84914.1"/>
    <property type="molecule type" value="Genomic_DNA"/>
</dbReference>
<feature type="region of interest" description="Disordered" evidence="1">
    <location>
        <begin position="1"/>
        <end position="27"/>
    </location>
</feature>
<evidence type="ECO:0000256" key="1">
    <source>
        <dbReference type="SAM" id="MobiDB-lite"/>
    </source>
</evidence>
<gene>
    <name evidence="2" type="ORF">C1H46_029527</name>
</gene>
<proteinExistence type="predicted"/>
<sequence length="478" mass="54652">MEVGRRISASPRPCSGRRVVAKKRRGGSDGFVNSVKKLQRREISSKRDRAFGMSNSQERFRNMHLVEQYDTHDPKGHSSAILPFLMKRTKVIEIVSARDIVFALAHSGVCAAFSREKNERICFMNVSPDEVIRSLFYNKNNDSLITVSVYASDNFSSLKCRSTRIEWVDRTEYIRRGQPEAGFSLFESESLKWPGFVEFDDVNGKVLTYSAQDSIYKVFDLKNYTMLYSISDKHVQEIKISPGIMLLIYNRLSSHVPLKILSIEDGTVLKDFNHLLHRNKKVDFIEQFNEKLLVKQENENLQILDVRNAELMEVSRTDFITPSAFIFLYENQLFLTFRNRLVSVWNFRGELVTAFEDHLLWHPDCNTNNIYITSDQDLIISYCKADSDDHWSEGNAGSIHVSNILTGKCLAKINPSNGGPKVDDTEGNTGSSRKLSNSSLVRSTVAEALEDVTALFYDEDRNEIYTGNRHGLVHVWSN</sequence>
<dbReference type="PANTHER" id="PTHR31789">
    <property type="entry name" value="OS05G0482600 PROTEIN"/>
    <property type="match status" value="1"/>
</dbReference>
<feature type="compositionally biased region" description="Polar residues" evidence="1">
    <location>
        <begin position="427"/>
        <end position="436"/>
    </location>
</feature>
<dbReference type="Pfam" id="PF25463">
    <property type="entry name" value="DUF7899"/>
    <property type="match status" value="1"/>
</dbReference>
<evidence type="ECO:0000313" key="3">
    <source>
        <dbReference type="Proteomes" id="UP000315295"/>
    </source>
</evidence>
<reference evidence="2 3" key="1">
    <citation type="journal article" date="2019" name="G3 (Bethesda)">
        <title>Sequencing of a Wild Apple (Malus baccata) Genome Unravels the Differences Between Cultivated and Wild Apple Species Regarding Disease Resistance and Cold Tolerance.</title>
        <authorList>
            <person name="Chen X."/>
        </authorList>
    </citation>
    <scope>NUCLEOTIDE SEQUENCE [LARGE SCALE GENOMIC DNA]</scope>
    <source>
        <strain evidence="3">cv. Shandingzi</strain>
        <tissue evidence="2">Leaves</tissue>
    </source>
</reference>
<accession>A0A540LEN8</accession>